<protein>
    <submittedName>
        <fullName evidence="1">Leucine-rich repeat domain-containing protein</fullName>
    </submittedName>
</protein>
<dbReference type="NCBIfam" id="NF038076">
    <property type="entry name" value="fam_STM4015"/>
    <property type="match status" value="1"/>
</dbReference>
<dbReference type="Gene3D" id="3.80.10.10">
    <property type="entry name" value="Ribonuclease Inhibitor"/>
    <property type="match status" value="1"/>
</dbReference>
<dbReference type="SUPFAM" id="SSF52047">
    <property type="entry name" value="RNI-like"/>
    <property type="match status" value="1"/>
</dbReference>
<dbReference type="RefSeq" id="WP_139645373.1">
    <property type="nucleotide sequence ID" value="NZ_BAAAZS010000129.1"/>
</dbReference>
<sequence>MTIHGHQEEFHGLPVCEFPKLSGGPVDRSALPAADAAAWRIDVGAYDPEEPWEDMFARFLDAVDPSGVRALVVGSWGESYENYATGVLAAIAGARDRLTSLRAVFVGDIVMEEAEISWIYQGRVTDLLVAFPELEELWVRGGTALEFEEVKHAGLRKLVVETGGMPASAVRGVAGGEFPALAYLELWLGTPDYGGDASVDDLAPILSGERLPSLTHLGLCNSEIQDEVCAAVASAPVVARLEALDLSMGILTDDGAAALLSGQPLTHLRELDLSHNYLSDAMRTRLTETLAPADVVLHLDPDDAEEEEEADGTMWRYVAVGE</sequence>
<keyword evidence="2" id="KW-1185">Reference proteome</keyword>
<dbReference type="EMBL" id="VDGT01000010">
    <property type="protein sequence ID" value="TNM29419.1"/>
    <property type="molecule type" value="Genomic_DNA"/>
</dbReference>
<organism evidence="1 2">
    <name type="scientific">Streptomyces sedi</name>
    <dbReference type="NCBI Taxonomy" id="555059"/>
    <lineage>
        <taxon>Bacteria</taxon>
        <taxon>Bacillati</taxon>
        <taxon>Actinomycetota</taxon>
        <taxon>Actinomycetes</taxon>
        <taxon>Kitasatosporales</taxon>
        <taxon>Streptomycetaceae</taxon>
        <taxon>Streptomyces</taxon>
    </lineage>
</organism>
<dbReference type="Proteomes" id="UP000311713">
    <property type="component" value="Unassembled WGS sequence"/>
</dbReference>
<name>A0A5C4V2X6_9ACTN</name>
<reference evidence="1 2" key="1">
    <citation type="submission" date="2019-06" db="EMBL/GenBank/DDBJ databases">
        <title>Draft genome of Streptomyces sedi sp. JCM16909.</title>
        <authorList>
            <person name="Klykleung N."/>
            <person name="Tanasupawat S."/>
            <person name="Kudo T."/>
            <person name="Yuki M."/>
            <person name="Ohkuma M."/>
        </authorList>
    </citation>
    <scope>NUCLEOTIDE SEQUENCE [LARGE SCALE GENOMIC DNA]</scope>
    <source>
        <strain evidence="1 2">JCM 16909</strain>
    </source>
</reference>
<evidence type="ECO:0000313" key="1">
    <source>
        <dbReference type="EMBL" id="TNM29419.1"/>
    </source>
</evidence>
<evidence type="ECO:0000313" key="2">
    <source>
        <dbReference type="Proteomes" id="UP000311713"/>
    </source>
</evidence>
<comment type="caution">
    <text evidence="1">The sequence shown here is derived from an EMBL/GenBank/DDBJ whole genome shotgun (WGS) entry which is preliminary data.</text>
</comment>
<accession>A0A5C4V2X6</accession>
<dbReference type="OrthoDB" id="9781345at2"/>
<proteinExistence type="predicted"/>
<dbReference type="AlphaFoldDB" id="A0A5C4V2X6"/>
<dbReference type="InterPro" id="IPR032675">
    <property type="entry name" value="LRR_dom_sf"/>
</dbReference>
<dbReference type="InterPro" id="IPR047722">
    <property type="entry name" value="STM4015-like"/>
</dbReference>
<gene>
    <name evidence="1" type="ORF">FH715_14865</name>
</gene>